<evidence type="ECO:0000256" key="6">
    <source>
        <dbReference type="ARBA" id="ARBA00022692"/>
    </source>
</evidence>
<dbReference type="SMART" id="SM00388">
    <property type="entry name" value="HisKA"/>
    <property type="match status" value="1"/>
</dbReference>
<dbReference type="Gene3D" id="1.10.287.130">
    <property type="match status" value="1"/>
</dbReference>
<keyword evidence="9" id="KW-0902">Two-component regulatory system</keyword>
<accession>A0ABV7JBD0</accession>
<evidence type="ECO:0000256" key="2">
    <source>
        <dbReference type="ARBA" id="ARBA00004370"/>
    </source>
</evidence>
<keyword evidence="8 10" id="KW-1133">Transmembrane helix</keyword>
<keyword evidence="10" id="KW-0472">Membrane</keyword>
<feature type="domain" description="HAMP" evidence="12">
    <location>
        <begin position="162"/>
        <end position="215"/>
    </location>
</feature>
<dbReference type="InterPro" id="IPR036890">
    <property type="entry name" value="HATPase_C_sf"/>
</dbReference>
<evidence type="ECO:0000259" key="11">
    <source>
        <dbReference type="PROSITE" id="PS50109"/>
    </source>
</evidence>
<dbReference type="PANTHER" id="PTHR45436">
    <property type="entry name" value="SENSOR HISTIDINE KINASE YKOH"/>
    <property type="match status" value="1"/>
</dbReference>
<evidence type="ECO:0000256" key="5">
    <source>
        <dbReference type="ARBA" id="ARBA00022679"/>
    </source>
</evidence>
<evidence type="ECO:0000256" key="9">
    <source>
        <dbReference type="ARBA" id="ARBA00023012"/>
    </source>
</evidence>
<dbReference type="Pfam" id="PF00672">
    <property type="entry name" value="HAMP"/>
    <property type="match status" value="1"/>
</dbReference>
<dbReference type="Proteomes" id="UP001595533">
    <property type="component" value="Unassembled WGS sequence"/>
</dbReference>
<name>A0ABV7JBD0_9GAMM</name>
<comment type="catalytic activity">
    <reaction evidence="1">
        <text>ATP + protein L-histidine = ADP + protein N-phospho-L-histidine.</text>
        <dbReference type="EC" id="2.7.13.3"/>
    </reaction>
</comment>
<evidence type="ECO:0000313" key="13">
    <source>
        <dbReference type="EMBL" id="MFC3193386.1"/>
    </source>
</evidence>
<dbReference type="InterPro" id="IPR003661">
    <property type="entry name" value="HisK_dim/P_dom"/>
</dbReference>
<dbReference type="InterPro" id="IPR050428">
    <property type="entry name" value="TCS_sensor_his_kinase"/>
</dbReference>
<dbReference type="PROSITE" id="PS50885">
    <property type="entry name" value="HAMP"/>
    <property type="match status" value="1"/>
</dbReference>
<dbReference type="SUPFAM" id="SSF55874">
    <property type="entry name" value="ATPase domain of HSP90 chaperone/DNA topoisomerase II/histidine kinase"/>
    <property type="match status" value="1"/>
</dbReference>
<dbReference type="InterPro" id="IPR003594">
    <property type="entry name" value="HATPase_dom"/>
</dbReference>
<reference evidence="14" key="1">
    <citation type="journal article" date="2019" name="Int. J. Syst. Evol. Microbiol.">
        <title>The Global Catalogue of Microorganisms (GCM) 10K type strain sequencing project: providing services to taxonomists for standard genome sequencing and annotation.</title>
        <authorList>
            <consortium name="The Broad Institute Genomics Platform"/>
            <consortium name="The Broad Institute Genome Sequencing Center for Infectious Disease"/>
            <person name="Wu L."/>
            <person name="Ma J."/>
        </authorList>
    </citation>
    <scope>NUCLEOTIDE SEQUENCE [LARGE SCALE GENOMIC DNA]</scope>
    <source>
        <strain evidence="14">KCTC 42953</strain>
    </source>
</reference>
<evidence type="ECO:0000256" key="10">
    <source>
        <dbReference type="SAM" id="Phobius"/>
    </source>
</evidence>
<evidence type="ECO:0000256" key="4">
    <source>
        <dbReference type="ARBA" id="ARBA00022553"/>
    </source>
</evidence>
<comment type="caution">
    <text evidence="13">The sequence shown here is derived from an EMBL/GenBank/DDBJ whole genome shotgun (WGS) entry which is preliminary data.</text>
</comment>
<dbReference type="PROSITE" id="PS50109">
    <property type="entry name" value="HIS_KIN"/>
    <property type="match status" value="1"/>
</dbReference>
<organism evidence="13 14">
    <name type="scientific">Marinicella sediminis</name>
    <dbReference type="NCBI Taxonomy" id="1792834"/>
    <lineage>
        <taxon>Bacteria</taxon>
        <taxon>Pseudomonadati</taxon>
        <taxon>Pseudomonadota</taxon>
        <taxon>Gammaproteobacteria</taxon>
        <taxon>Lysobacterales</taxon>
        <taxon>Marinicellaceae</taxon>
        <taxon>Marinicella</taxon>
    </lineage>
</organism>
<dbReference type="GO" id="GO:0016301">
    <property type="term" value="F:kinase activity"/>
    <property type="evidence" value="ECO:0007669"/>
    <property type="project" value="UniProtKB-KW"/>
</dbReference>
<keyword evidence="14" id="KW-1185">Reference proteome</keyword>
<evidence type="ECO:0000256" key="7">
    <source>
        <dbReference type="ARBA" id="ARBA00022777"/>
    </source>
</evidence>
<dbReference type="InterPro" id="IPR036097">
    <property type="entry name" value="HisK_dim/P_sf"/>
</dbReference>
<feature type="domain" description="Histidine kinase" evidence="11">
    <location>
        <begin position="223"/>
        <end position="426"/>
    </location>
</feature>
<dbReference type="RefSeq" id="WP_077410075.1">
    <property type="nucleotide sequence ID" value="NZ_JBHRTS010000002.1"/>
</dbReference>
<feature type="transmembrane region" description="Helical" evidence="10">
    <location>
        <begin position="137"/>
        <end position="158"/>
    </location>
</feature>
<keyword evidence="5" id="KW-0808">Transferase</keyword>
<dbReference type="SUPFAM" id="SSF47384">
    <property type="entry name" value="Homodimeric domain of signal transducing histidine kinase"/>
    <property type="match status" value="1"/>
</dbReference>
<dbReference type="SMART" id="SM00304">
    <property type="entry name" value="HAMP"/>
    <property type="match status" value="1"/>
</dbReference>
<dbReference type="EC" id="2.7.13.3" evidence="3"/>
<sequence>MAKGSNTTSLRGLIVRNFIGFAVFSAVMFSAVNFMIAYVIEDKYFNLHLQAEADYLASQHSTHGSWPEPRFSYMKFYPKADELPAEISLVLATEPDRVEFPGTGEKYFHIHRFNRNQGPFLVSEVSDMLMVRSHTRFIVLVLSIIAALVTLLAVYFAFKLANRTARPMSQLADSVSSLKPDSLPAHFPANQPEDEVRELAGAIDQMISRVNHFINREQHFTRDVSHELRTPISVIKSSVEVLLQHTEQLDNEQLKTLKQIDFACVQMEQTVVTLLSLAREKNHHQTPGTKLLPLVEKSVLQQANLLRDKTVEVEIEVAKGVQLLMQEAEILILLSNLIGNAFQYTTQGTVRIAFHARELTVTDTGTGIEDAIQNRVTEPLMKGKASPGFGIGLSLVARLCEHHNLTLKIVSTDQGTTVSIGDLPIR</sequence>
<evidence type="ECO:0000313" key="14">
    <source>
        <dbReference type="Proteomes" id="UP001595533"/>
    </source>
</evidence>
<dbReference type="Pfam" id="PF00512">
    <property type="entry name" value="HisKA"/>
    <property type="match status" value="1"/>
</dbReference>
<dbReference type="Gene3D" id="6.10.340.10">
    <property type="match status" value="1"/>
</dbReference>
<gene>
    <name evidence="13" type="ORF">ACFODZ_03915</name>
</gene>
<evidence type="ECO:0000256" key="3">
    <source>
        <dbReference type="ARBA" id="ARBA00012438"/>
    </source>
</evidence>
<dbReference type="PANTHER" id="PTHR45436:SF5">
    <property type="entry name" value="SENSOR HISTIDINE KINASE TRCS"/>
    <property type="match status" value="1"/>
</dbReference>
<comment type="subcellular location">
    <subcellularLocation>
        <location evidence="2">Membrane</location>
    </subcellularLocation>
</comment>
<evidence type="ECO:0000256" key="8">
    <source>
        <dbReference type="ARBA" id="ARBA00022989"/>
    </source>
</evidence>
<dbReference type="EMBL" id="JBHRTS010000002">
    <property type="protein sequence ID" value="MFC3193386.1"/>
    <property type="molecule type" value="Genomic_DNA"/>
</dbReference>
<dbReference type="Gene3D" id="3.30.565.10">
    <property type="entry name" value="Histidine kinase-like ATPase, C-terminal domain"/>
    <property type="match status" value="1"/>
</dbReference>
<dbReference type="CDD" id="cd00082">
    <property type="entry name" value="HisKA"/>
    <property type="match status" value="1"/>
</dbReference>
<proteinExistence type="predicted"/>
<keyword evidence="6 10" id="KW-0812">Transmembrane</keyword>
<keyword evidence="7 13" id="KW-0418">Kinase</keyword>
<evidence type="ECO:0000256" key="1">
    <source>
        <dbReference type="ARBA" id="ARBA00000085"/>
    </source>
</evidence>
<protein>
    <recommendedName>
        <fullName evidence="3">histidine kinase</fullName>
        <ecNumber evidence="3">2.7.13.3</ecNumber>
    </recommendedName>
</protein>
<keyword evidence="4" id="KW-0597">Phosphoprotein</keyword>
<dbReference type="Pfam" id="PF02518">
    <property type="entry name" value="HATPase_c"/>
    <property type="match status" value="1"/>
</dbReference>
<dbReference type="InterPro" id="IPR003660">
    <property type="entry name" value="HAMP_dom"/>
</dbReference>
<dbReference type="InterPro" id="IPR005467">
    <property type="entry name" value="His_kinase_dom"/>
</dbReference>
<dbReference type="SMART" id="SM00387">
    <property type="entry name" value="HATPase_c"/>
    <property type="match status" value="1"/>
</dbReference>
<feature type="transmembrane region" description="Helical" evidence="10">
    <location>
        <begin position="18"/>
        <end position="40"/>
    </location>
</feature>
<evidence type="ECO:0000259" key="12">
    <source>
        <dbReference type="PROSITE" id="PS50885"/>
    </source>
</evidence>